<dbReference type="SUPFAM" id="SSF46689">
    <property type="entry name" value="Homeodomain-like"/>
    <property type="match status" value="1"/>
</dbReference>
<keyword evidence="2 4" id="KW-0238">DNA-binding</keyword>
<keyword evidence="3" id="KW-0804">Transcription</keyword>
<gene>
    <name evidence="6" type="ORF">C8E83_0669</name>
</gene>
<dbReference type="PRINTS" id="PR00455">
    <property type="entry name" value="HTHTETR"/>
</dbReference>
<evidence type="ECO:0000256" key="1">
    <source>
        <dbReference type="ARBA" id="ARBA00023015"/>
    </source>
</evidence>
<dbReference type="InterPro" id="IPR023772">
    <property type="entry name" value="DNA-bd_HTH_TetR-type_CS"/>
</dbReference>
<dbReference type="OrthoDB" id="956698at2"/>
<keyword evidence="7" id="KW-1185">Reference proteome</keyword>
<feature type="DNA-binding region" description="H-T-H motif" evidence="4">
    <location>
        <begin position="29"/>
        <end position="48"/>
    </location>
</feature>
<evidence type="ECO:0000256" key="3">
    <source>
        <dbReference type="ARBA" id="ARBA00023163"/>
    </source>
</evidence>
<dbReference type="Pfam" id="PF00440">
    <property type="entry name" value="TetR_N"/>
    <property type="match status" value="1"/>
</dbReference>
<reference evidence="6 7" key="1">
    <citation type="submission" date="2018-10" db="EMBL/GenBank/DDBJ databases">
        <title>Sequencing the genomes of 1000 actinobacteria strains.</title>
        <authorList>
            <person name="Klenk H.-P."/>
        </authorList>
    </citation>
    <scope>NUCLEOTIDE SEQUENCE [LARGE SCALE GENOMIC DNA]</scope>
    <source>
        <strain evidence="6 7">DSM 17894</strain>
    </source>
</reference>
<evidence type="ECO:0000256" key="2">
    <source>
        <dbReference type="ARBA" id="ARBA00023125"/>
    </source>
</evidence>
<proteinExistence type="predicted"/>
<feature type="domain" description="HTH tetR-type" evidence="5">
    <location>
        <begin position="6"/>
        <end position="66"/>
    </location>
</feature>
<dbReference type="RefSeq" id="WP_121368428.1">
    <property type="nucleotide sequence ID" value="NZ_RBKS01000001.1"/>
</dbReference>
<comment type="caution">
    <text evidence="6">The sequence shown here is derived from an EMBL/GenBank/DDBJ whole genome shotgun (WGS) entry which is preliminary data.</text>
</comment>
<dbReference type="PANTHER" id="PTHR30055">
    <property type="entry name" value="HTH-TYPE TRANSCRIPTIONAL REGULATOR RUTR"/>
    <property type="match status" value="1"/>
</dbReference>
<protein>
    <submittedName>
        <fullName evidence="6">TetR family transcriptional regulator</fullName>
    </submittedName>
</protein>
<sequence length="192" mass="21005">MVRWEPGARDRLRAAALELYASRGFDETTAADIAASVGLSERTFFRHFADKREVIFNGQDEFESAFVDRIAAAPEGSPMNVIANAVVGASDFFDTRQRDYSILRQSIIEANPSLRERELLKMTALAERMAAALRARGVAEPQASLAAQSGVTVFGVSFRLWLSPGEQRSLAEIERATLADLRSVTLEAAPAV</sequence>
<dbReference type="GO" id="GO:0000976">
    <property type="term" value="F:transcription cis-regulatory region binding"/>
    <property type="evidence" value="ECO:0007669"/>
    <property type="project" value="TreeGrafter"/>
</dbReference>
<evidence type="ECO:0000313" key="7">
    <source>
        <dbReference type="Proteomes" id="UP000280008"/>
    </source>
</evidence>
<dbReference type="Gene3D" id="1.10.357.10">
    <property type="entry name" value="Tetracycline Repressor, domain 2"/>
    <property type="match status" value="1"/>
</dbReference>
<evidence type="ECO:0000313" key="6">
    <source>
        <dbReference type="EMBL" id="RKR73576.1"/>
    </source>
</evidence>
<dbReference type="EMBL" id="RBKS01000001">
    <property type="protein sequence ID" value="RKR73576.1"/>
    <property type="molecule type" value="Genomic_DNA"/>
</dbReference>
<dbReference type="PANTHER" id="PTHR30055:SF238">
    <property type="entry name" value="MYCOFACTOCIN BIOSYNTHESIS TRANSCRIPTIONAL REGULATOR MFTR-RELATED"/>
    <property type="match status" value="1"/>
</dbReference>
<dbReference type="InterPro" id="IPR001647">
    <property type="entry name" value="HTH_TetR"/>
</dbReference>
<dbReference type="Proteomes" id="UP000280008">
    <property type="component" value="Unassembled WGS sequence"/>
</dbReference>
<keyword evidence="1" id="KW-0805">Transcription regulation</keyword>
<dbReference type="InterPro" id="IPR009057">
    <property type="entry name" value="Homeodomain-like_sf"/>
</dbReference>
<organism evidence="6 7">
    <name type="scientific">Frondihabitans australicus</name>
    <dbReference type="NCBI Taxonomy" id="386892"/>
    <lineage>
        <taxon>Bacteria</taxon>
        <taxon>Bacillati</taxon>
        <taxon>Actinomycetota</taxon>
        <taxon>Actinomycetes</taxon>
        <taxon>Micrococcales</taxon>
        <taxon>Microbacteriaceae</taxon>
        <taxon>Frondihabitans</taxon>
    </lineage>
</organism>
<accession>A0A495IEY4</accession>
<dbReference type="PROSITE" id="PS50977">
    <property type="entry name" value="HTH_TETR_2"/>
    <property type="match status" value="1"/>
</dbReference>
<dbReference type="AlphaFoldDB" id="A0A495IEY4"/>
<evidence type="ECO:0000256" key="4">
    <source>
        <dbReference type="PROSITE-ProRule" id="PRU00335"/>
    </source>
</evidence>
<name>A0A495IEY4_9MICO</name>
<dbReference type="InterPro" id="IPR050109">
    <property type="entry name" value="HTH-type_TetR-like_transc_reg"/>
</dbReference>
<evidence type="ECO:0000259" key="5">
    <source>
        <dbReference type="PROSITE" id="PS50977"/>
    </source>
</evidence>
<dbReference type="GO" id="GO:0003700">
    <property type="term" value="F:DNA-binding transcription factor activity"/>
    <property type="evidence" value="ECO:0007669"/>
    <property type="project" value="TreeGrafter"/>
</dbReference>
<dbReference type="PROSITE" id="PS01081">
    <property type="entry name" value="HTH_TETR_1"/>
    <property type="match status" value="1"/>
</dbReference>